<dbReference type="InterPro" id="IPR051675">
    <property type="entry name" value="Endo/Exo/Phosphatase_dom_1"/>
</dbReference>
<comment type="caution">
    <text evidence="2">The sequence shown here is derived from an EMBL/GenBank/DDBJ whole genome shotgun (WGS) entry which is preliminary data.</text>
</comment>
<dbReference type="NCBIfam" id="TIGR00426">
    <property type="entry name" value="competence protein ComEA helix-hairpin-helix repeat region"/>
    <property type="match status" value="1"/>
</dbReference>
<proteinExistence type="predicted"/>
<dbReference type="GO" id="GO:0015627">
    <property type="term" value="C:type II protein secretion system complex"/>
    <property type="evidence" value="ECO:0007669"/>
    <property type="project" value="TreeGrafter"/>
</dbReference>
<evidence type="ECO:0000313" key="2">
    <source>
        <dbReference type="EMBL" id="NQV64439.1"/>
    </source>
</evidence>
<dbReference type="InterPro" id="IPR004509">
    <property type="entry name" value="Competence_ComEA_HhH"/>
</dbReference>
<dbReference type="PANTHER" id="PTHR21180:SF32">
    <property type="entry name" value="ENDONUCLEASE_EXONUCLEASE_PHOSPHATASE FAMILY DOMAIN-CONTAINING PROTEIN 1"/>
    <property type="match status" value="1"/>
</dbReference>
<dbReference type="GO" id="GO:0015628">
    <property type="term" value="P:protein secretion by the type II secretion system"/>
    <property type="evidence" value="ECO:0007669"/>
    <property type="project" value="TreeGrafter"/>
</dbReference>
<dbReference type="PANTHER" id="PTHR21180">
    <property type="entry name" value="ENDONUCLEASE/EXONUCLEASE/PHOSPHATASE FAMILY DOMAIN-CONTAINING PROTEIN 1"/>
    <property type="match status" value="1"/>
</dbReference>
<dbReference type="Proteomes" id="UP000754644">
    <property type="component" value="Unassembled WGS sequence"/>
</dbReference>
<sequence>MKKGLIFTFVSVLVLSIAQWSMANDDVSVNINSADAETIASVLVGVGVEKAKAIVAYREQHGRFYVAEELTAVKGIGKSTVLKNEARIRIDDEVTSSR</sequence>
<dbReference type="Pfam" id="PF12836">
    <property type="entry name" value="HHH_3"/>
    <property type="match status" value="1"/>
</dbReference>
<dbReference type="InterPro" id="IPR010994">
    <property type="entry name" value="RuvA_2-like"/>
</dbReference>
<organism evidence="2 3">
    <name type="scientific">SAR86 cluster bacterium</name>
    <dbReference type="NCBI Taxonomy" id="2030880"/>
    <lineage>
        <taxon>Bacteria</taxon>
        <taxon>Pseudomonadati</taxon>
        <taxon>Pseudomonadota</taxon>
        <taxon>Gammaproteobacteria</taxon>
        <taxon>SAR86 cluster</taxon>
    </lineage>
</organism>
<name>A0A973A782_9GAMM</name>
<feature type="signal peptide" evidence="1">
    <location>
        <begin position="1"/>
        <end position="23"/>
    </location>
</feature>
<evidence type="ECO:0000313" key="3">
    <source>
        <dbReference type="Proteomes" id="UP000754644"/>
    </source>
</evidence>
<reference evidence="2" key="1">
    <citation type="submission" date="2020-05" db="EMBL/GenBank/DDBJ databases">
        <title>Sulfur intermediates as new biogeochemical hubs in an aquatic model microbial ecosystem.</title>
        <authorList>
            <person name="Vigneron A."/>
        </authorList>
    </citation>
    <scope>NUCLEOTIDE SEQUENCE</scope>
    <source>
        <strain evidence="2">Bin.250</strain>
    </source>
</reference>
<accession>A0A973A782</accession>
<feature type="chain" id="PRO_5037685754" evidence="1">
    <location>
        <begin position="24"/>
        <end position="98"/>
    </location>
</feature>
<dbReference type="EMBL" id="JABMOJ010000131">
    <property type="protein sequence ID" value="NQV64439.1"/>
    <property type="molecule type" value="Genomic_DNA"/>
</dbReference>
<gene>
    <name evidence="2" type="ORF">HQ497_03645</name>
</gene>
<evidence type="ECO:0000256" key="1">
    <source>
        <dbReference type="SAM" id="SignalP"/>
    </source>
</evidence>
<dbReference type="AlphaFoldDB" id="A0A973A782"/>
<dbReference type="SUPFAM" id="SSF47781">
    <property type="entry name" value="RuvA domain 2-like"/>
    <property type="match status" value="1"/>
</dbReference>
<dbReference type="Gene3D" id="1.10.150.280">
    <property type="entry name" value="AF1531-like domain"/>
    <property type="match status" value="1"/>
</dbReference>
<protein>
    <submittedName>
        <fullName evidence="2">Helix-hairpin-helix domain-containing protein</fullName>
    </submittedName>
</protein>
<keyword evidence="1" id="KW-0732">Signal</keyword>